<dbReference type="InterPro" id="IPR029063">
    <property type="entry name" value="SAM-dependent_MTases_sf"/>
</dbReference>
<reference evidence="2 3" key="1">
    <citation type="journal article" date="2022" name="Syst. Appl. Microbiol.">
        <title>Rhodopirellula aestuarii sp. nov., a novel member of the genus Rhodopirellula isolated from brackish sediments collected in the Tagus River estuary, Portugal.</title>
        <authorList>
            <person name="Vitorino I.R."/>
            <person name="Klimek D."/>
            <person name="Calusinska M."/>
            <person name="Lobo-da-Cunha A."/>
            <person name="Vasconcelos V."/>
            <person name="Lage O.M."/>
        </authorList>
    </citation>
    <scope>NUCLEOTIDE SEQUENCE [LARGE SCALE GENOMIC DNA]</scope>
    <source>
        <strain evidence="2 3">ICT_H3.1</strain>
    </source>
</reference>
<dbReference type="PANTHER" id="PTHR39963:SF1">
    <property type="entry name" value="MNMC-LIKE METHYLTRANSFERASE DOMAIN-CONTAINING PROTEIN"/>
    <property type="match status" value="1"/>
</dbReference>
<organism evidence="2 3">
    <name type="scientific">Aporhodopirellula aestuarii</name>
    <dbReference type="NCBI Taxonomy" id="2950107"/>
    <lineage>
        <taxon>Bacteria</taxon>
        <taxon>Pseudomonadati</taxon>
        <taxon>Planctomycetota</taxon>
        <taxon>Planctomycetia</taxon>
        <taxon>Pirellulales</taxon>
        <taxon>Pirellulaceae</taxon>
        <taxon>Aporhodopirellula</taxon>
    </lineage>
</organism>
<protein>
    <submittedName>
        <fullName evidence="2">tRNA (5-methylaminomethyl-2-thiouridine)(34)-methyltransferase MnmD</fullName>
    </submittedName>
</protein>
<evidence type="ECO:0000313" key="3">
    <source>
        <dbReference type="Proteomes" id="UP001202961"/>
    </source>
</evidence>
<dbReference type="InterPro" id="IPR047785">
    <property type="entry name" value="tRNA_MNMC2"/>
</dbReference>
<dbReference type="NCBIfam" id="NF033855">
    <property type="entry name" value="tRNA_MNMC2"/>
    <property type="match status" value="1"/>
</dbReference>
<dbReference type="SUPFAM" id="SSF53335">
    <property type="entry name" value="S-adenosyl-L-methionine-dependent methyltransferases"/>
    <property type="match status" value="1"/>
</dbReference>
<dbReference type="InterPro" id="IPR008471">
    <property type="entry name" value="MnmC-like_methylTransf"/>
</dbReference>
<name>A0ABT0U953_9BACT</name>
<evidence type="ECO:0000313" key="2">
    <source>
        <dbReference type="EMBL" id="MCM2373504.1"/>
    </source>
</evidence>
<dbReference type="Pfam" id="PF05430">
    <property type="entry name" value="Methyltransf_30"/>
    <property type="match status" value="1"/>
</dbReference>
<sequence>MSPPVRVQLPCPEPGWLIEITDDESRTLIRRDSDVSYHSRCGAAAECDHVYLSNGGCSIGETSDETSRWPTTILEVGLGTGMSMLRTLDRMVANDRPLRYIGIDRHPLMSETLEQLDLARGLQKPELATKFLRWYSESRAAISIIPAVETGSVLPLRWSPTERHVVDYLVGDVLDWITGAEVTVDTVYFDVFDPKTNPEVWEISFLRELVKRIKPGGRLVTYCVASEIRRRMEAAGLEVRRVPGPRGGKREVMIAVRPEFPDHARG</sequence>
<dbReference type="PANTHER" id="PTHR39963">
    <property type="entry name" value="SLL0983 PROTEIN"/>
    <property type="match status" value="1"/>
</dbReference>
<evidence type="ECO:0000259" key="1">
    <source>
        <dbReference type="Pfam" id="PF05430"/>
    </source>
</evidence>
<comment type="caution">
    <text evidence="2">The sequence shown here is derived from an EMBL/GenBank/DDBJ whole genome shotgun (WGS) entry which is preliminary data.</text>
</comment>
<dbReference type="RefSeq" id="WP_250931260.1">
    <property type="nucleotide sequence ID" value="NZ_JAMQBK010000062.1"/>
</dbReference>
<dbReference type="CDD" id="cd02440">
    <property type="entry name" value="AdoMet_MTases"/>
    <property type="match status" value="1"/>
</dbReference>
<keyword evidence="3" id="KW-1185">Reference proteome</keyword>
<dbReference type="EMBL" id="JAMQBK010000062">
    <property type="protein sequence ID" value="MCM2373504.1"/>
    <property type="molecule type" value="Genomic_DNA"/>
</dbReference>
<dbReference type="Proteomes" id="UP001202961">
    <property type="component" value="Unassembled WGS sequence"/>
</dbReference>
<proteinExistence type="predicted"/>
<dbReference type="Gene3D" id="3.40.50.150">
    <property type="entry name" value="Vaccinia Virus protein VP39"/>
    <property type="match status" value="1"/>
</dbReference>
<gene>
    <name evidence="2" type="primary">mnmD</name>
    <name evidence="2" type="ORF">NB063_23075</name>
</gene>
<feature type="domain" description="MnmC-like methyltransferase" evidence="1">
    <location>
        <begin position="162"/>
        <end position="257"/>
    </location>
</feature>
<accession>A0ABT0U953</accession>